<evidence type="ECO:0000256" key="15">
    <source>
        <dbReference type="SAM" id="Phobius"/>
    </source>
</evidence>
<evidence type="ECO:0000313" key="16">
    <source>
        <dbReference type="EMBL" id="TFZ41572.1"/>
    </source>
</evidence>
<keyword evidence="11" id="KW-0406">Ion transport</keyword>
<dbReference type="PANTHER" id="PTHR43298:SF2">
    <property type="entry name" value="FMN_FAD EXPORTER YEEO-RELATED"/>
    <property type="match status" value="1"/>
</dbReference>
<comment type="similarity">
    <text evidence="3">Belongs to the multi antimicrobial extrusion (MATE) (TC 2.A.66.1) family. MepA subfamily.</text>
</comment>
<feature type="transmembrane region" description="Helical" evidence="15">
    <location>
        <begin position="232"/>
        <end position="249"/>
    </location>
</feature>
<dbReference type="RefSeq" id="WP_135269727.1">
    <property type="nucleotide sequence ID" value="NZ_SRIB01000001.1"/>
</dbReference>
<feature type="transmembrane region" description="Helical" evidence="15">
    <location>
        <begin position="189"/>
        <end position="211"/>
    </location>
</feature>
<protein>
    <recommendedName>
        <fullName evidence="5">Multidrug export protein MepA</fullName>
    </recommendedName>
    <alternativeName>
        <fullName evidence="14">Multidrug-efflux transporter</fullName>
    </alternativeName>
    <alternativeName>
        <fullName evidence="4">Probable multidrug resistance protein NorM</fullName>
    </alternativeName>
</protein>
<keyword evidence="17" id="KW-1185">Reference proteome</keyword>
<evidence type="ECO:0000256" key="4">
    <source>
        <dbReference type="ARBA" id="ARBA00020268"/>
    </source>
</evidence>
<evidence type="ECO:0000256" key="12">
    <source>
        <dbReference type="ARBA" id="ARBA00023136"/>
    </source>
</evidence>
<comment type="caution">
    <text evidence="16">The sequence shown here is derived from an EMBL/GenBank/DDBJ whole genome shotgun (WGS) entry which is preliminary data.</text>
</comment>
<dbReference type="GO" id="GO:0046677">
    <property type="term" value="P:response to antibiotic"/>
    <property type="evidence" value="ECO:0007669"/>
    <property type="project" value="UniProtKB-KW"/>
</dbReference>
<evidence type="ECO:0000256" key="11">
    <source>
        <dbReference type="ARBA" id="ARBA00023065"/>
    </source>
</evidence>
<dbReference type="EMBL" id="SRIB01000001">
    <property type="protein sequence ID" value="TFZ41572.1"/>
    <property type="molecule type" value="Genomic_DNA"/>
</dbReference>
<evidence type="ECO:0000256" key="3">
    <source>
        <dbReference type="ARBA" id="ARBA00008417"/>
    </source>
</evidence>
<feature type="transmembrane region" description="Helical" evidence="15">
    <location>
        <begin position="134"/>
        <end position="152"/>
    </location>
</feature>
<evidence type="ECO:0000256" key="13">
    <source>
        <dbReference type="ARBA" id="ARBA00023251"/>
    </source>
</evidence>
<dbReference type="InterPro" id="IPR048279">
    <property type="entry name" value="MdtK-like"/>
</dbReference>
<feature type="transmembrane region" description="Helical" evidence="15">
    <location>
        <begin position="313"/>
        <end position="335"/>
    </location>
</feature>
<keyword evidence="10 15" id="KW-1133">Transmembrane helix</keyword>
<evidence type="ECO:0000256" key="6">
    <source>
        <dbReference type="ARBA" id="ARBA00022448"/>
    </source>
</evidence>
<dbReference type="PANTHER" id="PTHR43298">
    <property type="entry name" value="MULTIDRUG RESISTANCE PROTEIN NORM-RELATED"/>
    <property type="match status" value="1"/>
</dbReference>
<dbReference type="GO" id="GO:0005886">
    <property type="term" value="C:plasma membrane"/>
    <property type="evidence" value="ECO:0007669"/>
    <property type="project" value="UniProtKB-SubCell"/>
</dbReference>
<feature type="transmembrane region" description="Helical" evidence="15">
    <location>
        <begin position="48"/>
        <end position="71"/>
    </location>
</feature>
<feature type="transmembrane region" description="Helical" evidence="15">
    <location>
        <begin position="355"/>
        <end position="378"/>
    </location>
</feature>
<keyword evidence="13" id="KW-0046">Antibiotic resistance</keyword>
<feature type="transmembrane region" description="Helical" evidence="15">
    <location>
        <begin position="164"/>
        <end position="183"/>
    </location>
</feature>
<evidence type="ECO:0000256" key="1">
    <source>
        <dbReference type="ARBA" id="ARBA00003408"/>
    </source>
</evidence>
<dbReference type="CDD" id="cd13143">
    <property type="entry name" value="MATE_MepA_like"/>
    <property type="match status" value="1"/>
</dbReference>
<dbReference type="InterPro" id="IPR002528">
    <property type="entry name" value="MATE_fam"/>
</dbReference>
<keyword evidence="7" id="KW-0050">Antiport</keyword>
<keyword evidence="6" id="KW-0813">Transport</keyword>
<dbReference type="OrthoDB" id="9811110at2"/>
<dbReference type="Proteomes" id="UP000298381">
    <property type="component" value="Unassembled WGS sequence"/>
</dbReference>
<evidence type="ECO:0000256" key="2">
    <source>
        <dbReference type="ARBA" id="ARBA00004651"/>
    </source>
</evidence>
<dbReference type="NCBIfam" id="TIGR00797">
    <property type="entry name" value="matE"/>
    <property type="match status" value="1"/>
</dbReference>
<comment type="subcellular location">
    <subcellularLocation>
        <location evidence="2">Cell membrane</location>
        <topology evidence="2">Multi-pass membrane protein</topology>
    </subcellularLocation>
</comment>
<dbReference type="InterPro" id="IPR050222">
    <property type="entry name" value="MATE_MdtK"/>
</dbReference>
<keyword evidence="12 15" id="KW-0472">Membrane</keyword>
<feature type="transmembrane region" description="Helical" evidence="15">
    <location>
        <begin position="390"/>
        <end position="409"/>
    </location>
</feature>
<sequence length="462" mass="50614">MSSKEFGEEKISKLLIKFSIPVIISMLVNELYNMVDTFFVGRVVGGDGIAAIIAVFPFQRIIVALSVMIAVGSMTSFSRHNGERDYKKAKEVLNTGFSMIFAVMIPLVLLVLIFKQNIIGIIGAGEAVEALASTYLGIIIFGVVFLGLTVYISHTMIALGNTKVSIVSTSLGAITNVILDYILVVGYDFGVAGAALATTVSQIVGFIYAFYKFQEMKKANGISFRFNINSKYIFPILLVGISSFVIEAEDGILMGNLSSLLTSAIGDEGLVILGIVSKVYMFLFIPIFGIAQAMQPIAAYNLGANKPRRLKKLMTRTIIFSFIASTALWILSLIFAPNMIKLFIEDERIIKDAAFAFRIMISAFPLLSVYYVSIFYFQAMGKAKTSLATAILRQLVIMLPISILLVKGLNLGSLGVWLAYPISDFLSSLAAFMLIRNEGIELNIQISSQKQNVEEMALITRE</sequence>
<evidence type="ECO:0000256" key="8">
    <source>
        <dbReference type="ARBA" id="ARBA00022475"/>
    </source>
</evidence>
<evidence type="ECO:0000256" key="14">
    <source>
        <dbReference type="ARBA" id="ARBA00031636"/>
    </source>
</evidence>
<feature type="transmembrane region" description="Helical" evidence="15">
    <location>
        <begin position="12"/>
        <end position="28"/>
    </location>
</feature>
<dbReference type="InterPro" id="IPR045070">
    <property type="entry name" value="MATE_MepA-like"/>
</dbReference>
<evidence type="ECO:0000256" key="9">
    <source>
        <dbReference type="ARBA" id="ARBA00022692"/>
    </source>
</evidence>
<evidence type="ECO:0000256" key="10">
    <source>
        <dbReference type="ARBA" id="ARBA00022989"/>
    </source>
</evidence>
<feature type="transmembrane region" description="Helical" evidence="15">
    <location>
        <begin position="269"/>
        <end position="292"/>
    </location>
</feature>
<dbReference type="Pfam" id="PF01554">
    <property type="entry name" value="MatE"/>
    <property type="match status" value="2"/>
</dbReference>
<comment type="function">
    <text evidence="1">Multidrug efflux pump.</text>
</comment>
<dbReference type="GO" id="GO:0015297">
    <property type="term" value="F:antiporter activity"/>
    <property type="evidence" value="ECO:0007669"/>
    <property type="project" value="UniProtKB-KW"/>
</dbReference>
<evidence type="ECO:0000256" key="7">
    <source>
        <dbReference type="ARBA" id="ARBA00022449"/>
    </source>
</evidence>
<evidence type="ECO:0000256" key="5">
    <source>
        <dbReference type="ARBA" id="ARBA00022106"/>
    </source>
</evidence>
<dbReference type="GO" id="GO:0006811">
    <property type="term" value="P:monoatomic ion transport"/>
    <property type="evidence" value="ECO:0007669"/>
    <property type="project" value="UniProtKB-KW"/>
</dbReference>
<gene>
    <name evidence="16" type="ORF">E4100_00040</name>
</gene>
<dbReference type="AlphaFoldDB" id="A0A4Z0D9Q5"/>
<accession>A0A4Z0D9Q5</accession>
<dbReference type="PIRSF" id="PIRSF006603">
    <property type="entry name" value="DinF"/>
    <property type="match status" value="1"/>
</dbReference>
<feature type="transmembrane region" description="Helical" evidence="15">
    <location>
        <begin position="92"/>
        <end position="114"/>
    </location>
</feature>
<organism evidence="16 17">
    <name type="scientific">Soehngenia longivitae</name>
    <dbReference type="NCBI Taxonomy" id="2562294"/>
    <lineage>
        <taxon>Bacteria</taxon>
        <taxon>Bacillati</taxon>
        <taxon>Bacillota</taxon>
        <taxon>Tissierellia</taxon>
        <taxon>Tissierellales</taxon>
        <taxon>Tissierellaceae</taxon>
        <taxon>Soehngenia</taxon>
    </lineage>
</organism>
<keyword evidence="8" id="KW-1003">Cell membrane</keyword>
<dbReference type="GO" id="GO:0042910">
    <property type="term" value="F:xenobiotic transmembrane transporter activity"/>
    <property type="evidence" value="ECO:0007669"/>
    <property type="project" value="InterPro"/>
</dbReference>
<keyword evidence="9 15" id="KW-0812">Transmembrane</keyword>
<name>A0A4Z0D9Q5_9FIRM</name>
<reference evidence="16 17" key="1">
    <citation type="submission" date="2019-03" db="EMBL/GenBank/DDBJ databases">
        <title>Draft genome sequence data and analysis of a Fermenting Bacterium, Soehngenia longevitae strain 1933PT, isolated from petroleum reservoir in Azerbaijan.</title>
        <authorList>
            <person name="Grouzdev D.S."/>
            <person name="Bidzhieva S.K."/>
            <person name="Sokolova D.S."/>
            <person name="Tourova T.P."/>
            <person name="Poltaraus A.B."/>
            <person name="Nazina T.N."/>
        </authorList>
    </citation>
    <scope>NUCLEOTIDE SEQUENCE [LARGE SCALE GENOMIC DNA]</scope>
    <source>
        <strain evidence="16 17">1933P</strain>
    </source>
</reference>
<proteinExistence type="inferred from homology"/>
<evidence type="ECO:0000313" key="17">
    <source>
        <dbReference type="Proteomes" id="UP000298381"/>
    </source>
</evidence>